<evidence type="ECO:0000313" key="3">
    <source>
        <dbReference type="Proteomes" id="UP000287124"/>
    </source>
</evidence>
<feature type="transmembrane region" description="Helical" evidence="1">
    <location>
        <begin position="410"/>
        <end position="440"/>
    </location>
</feature>
<proteinExistence type="predicted"/>
<evidence type="ECO:0000256" key="1">
    <source>
        <dbReference type="SAM" id="Phobius"/>
    </source>
</evidence>
<dbReference type="AlphaFoldDB" id="A0A430M8T3"/>
<protein>
    <submittedName>
        <fullName evidence="2">Uncharacterized protein</fullName>
    </submittedName>
</protein>
<dbReference type="Proteomes" id="UP000287124">
    <property type="component" value="Unassembled WGS sequence"/>
</dbReference>
<reference evidence="2 3" key="1">
    <citation type="submission" date="2017-06" db="EMBL/GenBank/DDBJ databases">
        <title>Comparative genomic analysis of Ambrosia Fusariam Clade fungi.</title>
        <authorList>
            <person name="Stajich J.E."/>
            <person name="Carrillo J."/>
            <person name="Kijimoto T."/>
            <person name="Eskalen A."/>
            <person name="O'Donnell K."/>
            <person name="Kasson M."/>
        </authorList>
    </citation>
    <scope>NUCLEOTIDE SEQUENCE [LARGE SCALE GENOMIC DNA]</scope>
    <source>
        <strain evidence="2 3">UCR1854</strain>
    </source>
</reference>
<organism evidence="2 3">
    <name type="scientific">Fusarium euwallaceae</name>
    <dbReference type="NCBI Taxonomy" id="1147111"/>
    <lineage>
        <taxon>Eukaryota</taxon>
        <taxon>Fungi</taxon>
        <taxon>Dikarya</taxon>
        <taxon>Ascomycota</taxon>
        <taxon>Pezizomycotina</taxon>
        <taxon>Sordariomycetes</taxon>
        <taxon>Hypocreomycetidae</taxon>
        <taxon>Hypocreales</taxon>
        <taxon>Nectriaceae</taxon>
        <taxon>Fusarium</taxon>
        <taxon>Fusarium solani species complex</taxon>
    </lineage>
</organism>
<sequence>MNATVRGDAVIEMESNKTGLLFENFEENSEDASDLHNRCSIWFRAHIKTRATQLKVDSTPRALSNLDDTELDQLMQLVKSALAPEENTSVQSILDTNDTLRSQLVAFQGSQEALMDGGACRVGDSGYTGPCQIVFILLGWLSKLYEPKVPPSKTAFEIVLPASSNRVSLFRKYETTSKTSVEVTEMPHRLTFEAMFGSFGLRLPQACSFTLDGSSSGAYSQTSTVTASNIFYTSLLGVGKLKIDWVPDMTHHLDLDERSRTLRIFAHPSYCALICLSSPESTEPLNKLLPVVPDNPIPRFDDYCREVLITLGVIFGQDKRSRKQALKHTKTIWRQAMEHDELLLALCTTRWHHHVLFNHLVAPPARANYSAKVDFPFFEEKLLRLQEYMLQQSPNDFRTLIWDRRDPLRFWTFVLAVTLAGVAILVAIIQTAIAAVALGLGID</sequence>
<dbReference type="EMBL" id="MIKF01000007">
    <property type="protein sequence ID" value="RTE84385.1"/>
    <property type="molecule type" value="Genomic_DNA"/>
</dbReference>
<keyword evidence="3" id="KW-1185">Reference proteome</keyword>
<evidence type="ECO:0000313" key="2">
    <source>
        <dbReference type="EMBL" id="RTE84385.1"/>
    </source>
</evidence>
<keyword evidence="1" id="KW-0812">Transmembrane</keyword>
<comment type="caution">
    <text evidence="2">The sequence shown here is derived from an EMBL/GenBank/DDBJ whole genome shotgun (WGS) entry which is preliminary data.</text>
</comment>
<keyword evidence="1" id="KW-1133">Transmembrane helix</keyword>
<gene>
    <name evidence="2" type="ORF">BHE90_001021</name>
</gene>
<keyword evidence="1" id="KW-0472">Membrane</keyword>
<name>A0A430M8T3_9HYPO</name>
<accession>A0A430M8T3</accession>